<dbReference type="GO" id="GO:0000110">
    <property type="term" value="C:nucleotide-excision repair factor 1 complex"/>
    <property type="evidence" value="ECO:0007669"/>
    <property type="project" value="TreeGrafter"/>
</dbReference>
<reference evidence="11" key="2">
    <citation type="submission" date="2020-10" db="UniProtKB">
        <authorList>
            <consortium name="WormBaseParasite"/>
        </authorList>
    </citation>
    <scope>IDENTIFICATION</scope>
</reference>
<dbReference type="GO" id="GO:0070914">
    <property type="term" value="P:UV-damage excision repair"/>
    <property type="evidence" value="ECO:0007669"/>
    <property type="project" value="TreeGrafter"/>
</dbReference>
<dbReference type="InterPro" id="IPR011335">
    <property type="entry name" value="Restrct_endonuc-II-like"/>
</dbReference>
<protein>
    <submittedName>
        <fullName evidence="11">HHH_2 domain-containing protein</fullName>
    </submittedName>
</protein>
<dbReference type="WBParaSite" id="Pan_g9756.t2">
    <property type="protein sequence ID" value="Pan_g9756.t2"/>
    <property type="gene ID" value="Pan_g9756"/>
</dbReference>
<dbReference type="NCBIfam" id="TIGR00597">
    <property type="entry name" value="rad10"/>
    <property type="match status" value="1"/>
</dbReference>
<dbReference type="GO" id="GO:0003684">
    <property type="term" value="F:damaged DNA binding"/>
    <property type="evidence" value="ECO:0007669"/>
    <property type="project" value="InterPro"/>
</dbReference>
<dbReference type="GO" id="GO:0070522">
    <property type="term" value="C:ERCC4-ERCC1 complex"/>
    <property type="evidence" value="ECO:0007669"/>
    <property type="project" value="TreeGrafter"/>
</dbReference>
<dbReference type="PANTHER" id="PTHR12749">
    <property type="entry name" value="EXCISION REPAIR CROSS-COMPLEMENTING 1 ERCC1"/>
    <property type="match status" value="1"/>
</dbReference>
<accession>A0A7E4WDT4</accession>
<feature type="compositionally biased region" description="Polar residues" evidence="7">
    <location>
        <begin position="17"/>
        <end position="39"/>
    </location>
</feature>
<evidence type="ECO:0000256" key="1">
    <source>
        <dbReference type="ARBA" id="ARBA00004123"/>
    </source>
</evidence>
<evidence type="ECO:0000313" key="10">
    <source>
        <dbReference type="Proteomes" id="UP000492821"/>
    </source>
</evidence>
<feature type="region of interest" description="Disordered" evidence="7">
    <location>
        <begin position="17"/>
        <end position="48"/>
    </location>
</feature>
<dbReference type="SUPFAM" id="SSF47781">
    <property type="entry name" value="RuvA domain 2-like"/>
    <property type="match status" value="1"/>
</dbReference>
<dbReference type="InterPro" id="IPR004579">
    <property type="entry name" value="ERCC1/RAD10/SWI10"/>
</dbReference>
<evidence type="ECO:0000313" key="11">
    <source>
        <dbReference type="WBParaSite" id="Pan_g9756.t2"/>
    </source>
</evidence>
<dbReference type="InterPro" id="IPR010994">
    <property type="entry name" value="RuvA_2-like"/>
</dbReference>
<dbReference type="SUPFAM" id="SSF52980">
    <property type="entry name" value="Restriction endonuclease-like"/>
    <property type="match status" value="1"/>
</dbReference>
<proteinExistence type="inferred from homology"/>
<evidence type="ECO:0000256" key="3">
    <source>
        <dbReference type="ARBA" id="ARBA00022763"/>
    </source>
</evidence>
<evidence type="ECO:0000256" key="7">
    <source>
        <dbReference type="SAM" id="MobiDB-lite"/>
    </source>
</evidence>
<reference evidence="10" key="1">
    <citation type="journal article" date="2013" name="Genetics">
        <title>The draft genome and transcriptome of Panagrellus redivivus are shaped by the harsh demands of a free-living lifestyle.</title>
        <authorList>
            <person name="Srinivasan J."/>
            <person name="Dillman A.R."/>
            <person name="Macchietto M.G."/>
            <person name="Heikkinen L."/>
            <person name="Lakso M."/>
            <person name="Fracchia K.M."/>
            <person name="Antoshechkin I."/>
            <person name="Mortazavi A."/>
            <person name="Wong G."/>
            <person name="Sternberg P.W."/>
        </authorList>
    </citation>
    <scope>NUCLEOTIDE SEQUENCE [LARGE SCALE GENOMIC DNA]</scope>
    <source>
        <strain evidence="10">MT8872</strain>
    </source>
</reference>
<keyword evidence="3" id="KW-0227">DNA damage</keyword>
<evidence type="ECO:0000256" key="2">
    <source>
        <dbReference type="ARBA" id="ARBA00008283"/>
    </source>
</evidence>
<dbReference type="PANTHER" id="PTHR12749:SF0">
    <property type="entry name" value="DNA EXCISION REPAIR PROTEIN ERCC-1"/>
    <property type="match status" value="1"/>
</dbReference>
<name>A0A7E4WDT4_PANRE</name>
<feature type="domain" description="ERCC1-like central" evidence="8">
    <location>
        <begin position="63"/>
        <end position="171"/>
    </location>
</feature>
<dbReference type="Gene3D" id="1.10.150.20">
    <property type="entry name" value="5' to 3' exonuclease, C-terminal subdomain"/>
    <property type="match status" value="1"/>
</dbReference>
<evidence type="ECO:0000256" key="6">
    <source>
        <dbReference type="ARBA" id="ARBA00023242"/>
    </source>
</evidence>
<keyword evidence="4" id="KW-0238">DNA-binding</keyword>
<evidence type="ECO:0000259" key="9">
    <source>
        <dbReference type="Pfam" id="PF12826"/>
    </source>
</evidence>
<dbReference type="GO" id="GO:0006302">
    <property type="term" value="P:double-strand break repair"/>
    <property type="evidence" value="ECO:0007669"/>
    <property type="project" value="UniProtKB-ARBA"/>
</dbReference>
<dbReference type="AlphaFoldDB" id="A0A7E4WDT4"/>
<dbReference type="Pfam" id="PF12826">
    <property type="entry name" value="HHH_2"/>
    <property type="match status" value="1"/>
</dbReference>
<dbReference type="InterPro" id="IPR047260">
    <property type="entry name" value="ERCC1-like_central_dom"/>
</dbReference>
<organism evidence="10 11">
    <name type="scientific">Panagrellus redivivus</name>
    <name type="common">Microworm</name>
    <dbReference type="NCBI Taxonomy" id="6233"/>
    <lineage>
        <taxon>Eukaryota</taxon>
        <taxon>Metazoa</taxon>
        <taxon>Ecdysozoa</taxon>
        <taxon>Nematoda</taxon>
        <taxon>Chromadorea</taxon>
        <taxon>Rhabditida</taxon>
        <taxon>Tylenchina</taxon>
        <taxon>Panagrolaimomorpha</taxon>
        <taxon>Panagrolaimoidea</taxon>
        <taxon>Panagrolaimidae</taxon>
        <taxon>Panagrellus</taxon>
    </lineage>
</organism>
<evidence type="ECO:0000256" key="4">
    <source>
        <dbReference type="ARBA" id="ARBA00023125"/>
    </source>
</evidence>
<feature type="domain" description="DisA/LigA helix-hairpin-helix motif" evidence="9">
    <location>
        <begin position="219"/>
        <end position="270"/>
    </location>
</feature>
<keyword evidence="6" id="KW-0539">Nucleus</keyword>
<evidence type="ECO:0000259" key="8">
    <source>
        <dbReference type="Pfam" id="PF03834"/>
    </source>
</evidence>
<dbReference type="GO" id="GO:0006312">
    <property type="term" value="P:mitotic recombination"/>
    <property type="evidence" value="ECO:0007669"/>
    <property type="project" value="TreeGrafter"/>
</dbReference>
<dbReference type="Proteomes" id="UP000492821">
    <property type="component" value="Unassembled WGS sequence"/>
</dbReference>
<sequence>MSILHHGLRFPNFSTSSDHAASAMNPSTSRPQGMFSNPSFHPKANPNPSSAPIAISSVLKINRKRQEGNPVLKYIRSIPYEFADIKPDFECGIGVAVNYLSLQWHKSHQNYIETRFSDANNYLVKILLVLVNVENPASLLRDLNMYCYRSKWTLILCYSVEEAAEYIESLKLAEKRKPEDVMQGREKWKQSKQAAYSKPGKKDEEFKQLQESAIKFLTAIRAVSNTDAKKLLAHFGSLKNIAQAGKDDLEVCPGLGPIKAENVWTFFRTPMRIG</sequence>
<dbReference type="Pfam" id="PF03834">
    <property type="entry name" value="Rad10"/>
    <property type="match status" value="1"/>
</dbReference>
<evidence type="ECO:0000256" key="5">
    <source>
        <dbReference type="ARBA" id="ARBA00023204"/>
    </source>
</evidence>
<comment type="similarity">
    <text evidence="2">Belongs to the ERCC1/RAD10/SWI10 family.</text>
</comment>
<dbReference type="Gene3D" id="3.40.50.10130">
    <property type="match status" value="1"/>
</dbReference>
<feature type="region of interest" description="Disordered" evidence="7">
    <location>
        <begin position="181"/>
        <end position="203"/>
    </location>
</feature>
<keyword evidence="5" id="KW-0234">DNA repair</keyword>
<keyword evidence="10" id="KW-1185">Reference proteome</keyword>
<comment type="subcellular location">
    <subcellularLocation>
        <location evidence="1">Nucleus</location>
    </subcellularLocation>
</comment>
<dbReference type="CDD" id="cd22325">
    <property type="entry name" value="ERCC1_C-like"/>
    <property type="match status" value="1"/>
</dbReference>
<dbReference type="InterPro" id="IPR041663">
    <property type="entry name" value="DisA/LigA_HHH"/>
</dbReference>
<dbReference type="GO" id="GO:0003697">
    <property type="term" value="F:single-stranded DNA binding"/>
    <property type="evidence" value="ECO:0007669"/>
    <property type="project" value="TreeGrafter"/>
</dbReference>